<dbReference type="OMA" id="YPVTYWF"/>
<dbReference type="Pfam" id="PF14953">
    <property type="entry name" value="DUF4504"/>
    <property type="match status" value="1"/>
</dbReference>
<dbReference type="AlphaFoldDB" id="A0A6I8PPT8"/>
<comment type="similarity">
    <text evidence="1">Belongs to the UPF0739 family.</text>
</comment>
<dbReference type="PANTHER" id="PTHR31366:SF2">
    <property type="entry name" value="UPF0739 PROTEIN C1ORF74"/>
    <property type="match status" value="1"/>
</dbReference>
<dbReference type="Bgee" id="ENSOANG00000016046">
    <property type="expression patterns" value="Expressed in liver and 7 other cell types or tissues"/>
</dbReference>
<evidence type="ECO:0000256" key="1">
    <source>
        <dbReference type="ARBA" id="ARBA00007065"/>
    </source>
</evidence>
<accession>A0A6I8PPT8</accession>
<protein>
    <recommendedName>
        <fullName evidence="5">Up-regulated in lung cancer 4</fullName>
    </recommendedName>
</protein>
<dbReference type="Ensembl" id="ENSOANT00000025189.2">
    <property type="protein sequence ID" value="ENSOANP00000054254.1"/>
    <property type="gene ID" value="ENSOANG00000016046.2"/>
</dbReference>
<reference evidence="3" key="3">
    <citation type="submission" date="2025-09" db="UniProtKB">
        <authorList>
            <consortium name="Ensembl"/>
        </authorList>
    </citation>
    <scope>IDENTIFICATION</scope>
    <source>
        <strain evidence="3">Glennie</strain>
    </source>
</reference>
<dbReference type="GeneTree" id="ENSGT00390000002240"/>
<proteinExistence type="inferred from homology"/>
<dbReference type="FunCoup" id="A0A6I8PPT8">
    <property type="interactions" value="345"/>
</dbReference>
<evidence type="ECO:0000256" key="2">
    <source>
        <dbReference type="SAM" id="MobiDB-lite"/>
    </source>
</evidence>
<dbReference type="InParanoid" id="A0A6I8PPT8"/>
<evidence type="ECO:0008006" key="5">
    <source>
        <dbReference type="Google" id="ProtNLM"/>
    </source>
</evidence>
<evidence type="ECO:0000313" key="3">
    <source>
        <dbReference type="Ensembl" id="ENSOANP00000054254.1"/>
    </source>
</evidence>
<sequence length="288" mass="30756">MSSRGSLEMPSREPGSLSRASWPAPAPPMLVAAAQRALGSKKKRGLAPSACLHLAAELLAVAVSLKPAVLYDLNAAGATQIQNYVGALQGLGFLPPGLHILEVAGSVLVLSLEGTRRHLERVLGGRSPTALVDVSATLACPALCPQDRLGEIQRLVTELLSHLKGQERVPPMPVSHSELPSADWNLCTMFGVLLGYPIPYVFSAEEGYDHCLSLTPLRVFTAQASCCRIGGSPRVKLYSFSVPESLYPILKERLDAWEQKLKAQAQDQTDFANLSISTEVVTLAAVAL</sequence>
<reference evidence="3 4" key="1">
    <citation type="journal article" date="2008" name="Nature">
        <title>Genome analysis of the platypus reveals unique signatures of evolution.</title>
        <authorList>
            <person name="Warren W.C."/>
            <person name="Hillier L.W."/>
            <person name="Marshall Graves J.A."/>
            <person name="Birney E."/>
            <person name="Ponting C.P."/>
            <person name="Grutzner F."/>
            <person name="Belov K."/>
            <person name="Miller W."/>
            <person name="Clarke L."/>
            <person name="Chinwalla A.T."/>
            <person name="Yang S.P."/>
            <person name="Heger A."/>
            <person name="Locke D.P."/>
            <person name="Miethke P."/>
            <person name="Waters P.D."/>
            <person name="Veyrunes F."/>
            <person name="Fulton L."/>
            <person name="Fulton B."/>
            <person name="Graves T."/>
            <person name="Wallis J."/>
            <person name="Puente X.S."/>
            <person name="Lopez-Otin C."/>
            <person name="Ordonez G.R."/>
            <person name="Eichler E.E."/>
            <person name="Chen L."/>
            <person name="Cheng Z."/>
            <person name="Deakin J.E."/>
            <person name="Alsop A."/>
            <person name="Thompson K."/>
            <person name="Kirby P."/>
            <person name="Papenfuss A.T."/>
            <person name="Wakefield M.J."/>
            <person name="Olender T."/>
            <person name="Lancet D."/>
            <person name="Huttley G.A."/>
            <person name="Smit A.F."/>
            <person name="Pask A."/>
            <person name="Temple-Smith P."/>
            <person name="Batzer M.A."/>
            <person name="Walker J.A."/>
            <person name="Konkel M.K."/>
            <person name="Harris R.S."/>
            <person name="Whittington C.M."/>
            <person name="Wong E.S."/>
            <person name="Gemmell N.J."/>
            <person name="Buschiazzo E."/>
            <person name="Vargas Jentzsch I.M."/>
            <person name="Merkel A."/>
            <person name="Schmitz J."/>
            <person name="Zemann A."/>
            <person name="Churakov G."/>
            <person name="Kriegs J.O."/>
            <person name="Brosius J."/>
            <person name="Murchison E.P."/>
            <person name="Sachidanandam R."/>
            <person name="Smith C."/>
            <person name="Hannon G.J."/>
            <person name="Tsend-Ayush E."/>
            <person name="McMillan D."/>
            <person name="Attenborough R."/>
            <person name="Rens W."/>
            <person name="Ferguson-Smith M."/>
            <person name="Lefevre C.M."/>
            <person name="Sharp J.A."/>
            <person name="Nicholas K.R."/>
            <person name="Ray D.A."/>
            <person name="Kube M."/>
            <person name="Reinhardt R."/>
            <person name="Pringle T.H."/>
            <person name="Taylor J."/>
            <person name="Jones R.C."/>
            <person name="Nixon B."/>
            <person name="Dacheux J.L."/>
            <person name="Niwa H."/>
            <person name="Sekita Y."/>
            <person name="Huang X."/>
            <person name="Stark A."/>
            <person name="Kheradpour P."/>
            <person name="Kellis M."/>
            <person name="Flicek P."/>
            <person name="Chen Y."/>
            <person name="Webber C."/>
            <person name="Hardison R."/>
            <person name="Nelson J."/>
            <person name="Hallsworth-Pepin K."/>
            <person name="Delehaunty K."/>
            <person name="Markovic C."/>
            <person name="Minx P."/>
            <person name="Feng Y."/>
            <person name="Kremitzki C."/>
            <person name="Mitreva M."/>
            <person name="Glasscock J."/>
            <person name="Wylie T."/>
            <person name="Wohldmann P."/>
            <person name="Thiru P."/>
            <person name="Nhan M.N."/>
            <person name="Pohl C.S."/>
            <person name="Smith S.M."/>
            <person name="Hou S."/>
            <person name="Nefedov M."/>
            <person name="de Jong P.J."/>
            <person name="Renfree M.B."/>
            <person name="Mardis E.R."/>
            <person name="Wilson R.K."/>
        </authorList>
    </citation>
    <scope>NUCLEOTIDE SEQUENCE [LARGE SCALE GENOMIC DNA]</scope>
    <source>
        <strain evidence="3 4">Glennie</strain>
    </source>
</reference>
<dbReference type="InterPro" id="IPR027850">
    <property type="entry name" value="DUF4504"/>
</dbReference>
<dbReference type="Proteomes" id="UP000002279">
    <property type="component" value="Chromosome 7"/>
</dbReference>
<evidence type="ECO:0000313" key="4">
    <source>
        <dbReference type="Proteomes" id="UP000002279"/>
    </source>
</evidence>
<name>A0A6I8PPT8_ORNAN</name>
<dbReference type="PANTHER" id="PTHR31366">
    <property type="entry name" value="UPF0739 PROTEIN C1ORF74"/>
    <property type="match status" value="1"/>
</dbReference>
<feature type="region of interest" description="Disordered" evidence="2">
    <location>
        <begin position="1"/>
        <end position="22"/>
    </location>
</feature>
<reference evidence="3" key="2">
    <citation type="submission" date="2025-08" db="UniProtKB">
        <authorList>
            <consortium name="Ensembl"/>
        </authorList>
    </citation>
    <scope>IDENTIFICATION</scope>
    <source>
        <strain evidence="3">Glennie</strain>
    </source>
</reference>
<organism evidence="3 4">
    <name type="scientific">Ornithorhynchus anatinus</name>
    <name type="common">Duckbill platypus</name>
    <dbReference type="NCBI Taxonomy" id="9258"/>
    <lineage>
        <taxon>Eukaryota</taxon>
        <taxon>Metazoa</taxon>
        <taxon>Chordata</taxon>
        <taxon>Craniata</taxon>
        <taxon>Vertebrata</taxon>
        <taxon>Euteleostomi</taxon>
        <taxon>Mammalia</taxon>
        <taxon>Monotremata</taxon>
        <taxon>Ornithorhynchidae</taxon>
        <taxon>Ornithorhynchus</taxon>
    </lineage>
</organism>
<keyword evidence="4" id="KW-1185">Reference proteome</keyword>